<dbReference type="AlphaFoldDB" id="A0A7W7HZJ5"/>
<name>A0A7W7HZJ5_9ACTN</name>
<protein>
    <submittedName>
        <fullName evidence="2">Uncharacterized protein</fullName>
    </submittedName>
</protein>
<evidence type="ECO:0000313" key="2">
    <source>
        <dbReference type="EMBL" id="MBB4763593.1"/>
    </source>
</evidence>
<dbReference type="Proteomes" id="UP000578112">
    <property type="component" value="Unassembled WGS sequence"/>
</dbReference>
<feature type="region of interest" description="Disordered" evidence="1">
    <location>
        <begin position="53"/>
        <end position="80"/>
    </location>
</feature>
<organism evidence="2 3">
    <name type="scientific">Actinoplanes digitatis</name>
    <dbReference type="NCBI Taxonomy" id="1868"/>
    <lineage>
        <taxon>Bacteria</taxon>
        <taxon>Bacillati</taxon>
        <taxon>Actinomycetota</taxon>
        <taxon>Actinomycetes</taxon>
        <taxon>Micromonosporales</taxon>
        <taxon>Micromonosporaceae</taxon>
        <taxon>Actinoplanes</taxon>
    </lineage>
</organism>
<sequence>MGSRVPGWGLSFHEDRHPAGLPAPDPRPALAELAERMLEDWAAERATEIRNATLFPPGGSARDALRDDEEAHRKAFDADRAAARRAGENALPGLRRLAAAQAALLLGT</sequence>
<gene>
    <name evidence="2" type="ORF">BJ971_004149</name>
</gene>
<feature type="compositionally biased region" description="Basic and acidic residues" evidence="1">
    <location>
        <begin position="63"/>
        <end position="80"/>
    </location>
</feature>
<dbReference type="RefSeq" id="WP_184994888.1">
    <property type="nucleotide sequence ID" value="NZ_BOMK01000020.1"/>
</dbReference>
<comment type="caution">
    <text evidence="2">The sequence shown here is derived from an EMBL/GenBank/DDBJ whole genome shotgun (WGS) entry which is preliminary data.</text>
</comment>
<reference evidence="2 3" key="1">
    <citation type="submission" date="2020-08" db="EMBL/GenBank/DDBJ databases">
        <title>Sequencing the genomes of 1000 actinobacteria strains.</title>
        <authorList>
            <person name="Klenk H.-P."/>
        </authorList>
    </citation>
    <scope>NUCLEOTIDE SEQUENCE [LARGE SCALE GENOMIC DNA]</scope>
    <source>
        <strain evidence="2 3">DSM 43149</strain>
    </source>
</reference>
<feature type="region of interest" description="Disordered" evidence="1">
    <location>
        <begin position="1"/>
        <end position="27"/>
    </location>
</feature>
<keyword evidence="3" id="KW-1185">Reference proteome</keyword>
<evidence type="ECO:0000256" key="1">
    <source>
        <dbReference type="SAM" id="MobiDB-lite"/>
    </source>
</evidence>
<dbReference type="EMBL" id="JACHNH010000001">
    <property type="protein sequence ID" value="MBB4763593.1"/>
    <property type="molecule type" value="Genomic_DNA"/>
</dbReference>
<accession>A0A7W7HZJ5</accession>
<proteinExistence type="predicted"/>
<evidence type="ECO:0000313" key="3">
    <source>
        <dbReference type="Proteomes" id="UP000578112"/>
    </source>
</evidence>